<dbReference type="InterPro" id="IPR002692">
    <property type="entry name" value="S45"/>
</dbReference>
<name>A0ABW0C6L3_9FLAO</name>
<dbReference type="PANTHER" id="PTHR34218:SF5">
    <property type="entry name" value="PENICILLIN ACYLASE FAMILY PROTEIN"/>
    <property type="match status" value="1"/>
</dbReference>
<evidence type="ECO:0000256" key="3">
    <source>
        <dbReference type="ARBA" id="ARBA00023145"/>
    </source>
</evidence>
<keyword evidence="3" id="KW-0865">Zymogen</keyword>
<proteinExistence type="inferred from homology"/>
<evidence type="ECO:0000313" key="6">
    <source>
        <dbReference type="Proteomes" id="UP001596162"/>
    </source>
</evidence>
<dbReference type="InterPro" id="IPR043147">
    <property type="entry name" value="Penicillin_amidase_A-knob"/>
</dbReference>
<dbReference type="Gene3D" id="1.10.1400.10">
    <property type="match status" value="1"/>
</dbReference>
<dbReference type="InterPro" id="IPR023343">
    <property type="entry name" value="Penicillin_amidase_dom1"/>
</dbReference>
<dbReference type="CDD" id="cd03747">
    <property type="entry name" value="Ntn_PGA_like"/>
    <property type="match status" value="1"/>
</dbReference>
<dbReference type="SUPFAM" id="SSF56235">
    <property type="entry name" value="N-terminal nucleophile aminohydrolases (Ntn hydrolases)"/>
    <property type="match status" value="1"/>
</dbReference>
<dbReference type="EMBL" id="JBHSLA010000004">
    <property type="protein sequence ID" value="MFC5195849.1"/>
    <property type="molecule type" value="Genomic_DNA"/>
</dbReference>
<evidence type="ECO:0000256" key="2">
    <source>
        <dbReference type="ARBA" id="ARBA00022801"/>
    </source>
</evidence>
<dbReference type="PIRSF" id="PIRSF001227">
    <property type="entry name" value="Pen_acylase"/>
    <property type="match status" value="1"/>
</dbReference>
<reference evidence="6" key="1">
    <citation type="journal article" date="2019" name="Int. J. Syst. Evol. Microbiol.">
        <title>The Global Catalogue of Microorganisms (GCM) 10K type strain sequencing project: providing services to taxonomists for standard genome sequencing and annotation.</title>
        <authorList>
            <consortium name="The Broad Institute Genomics Platform"/>
            <consortium name="The Broad Institute Genome Sequencing Center for Infectious Disease"/>
            <person name="Wu L."/>
            <person name="Ma J."/>
        </authorList>
    </citation>
    <scope>NUCLEOTIDE SEQUENCE [LARGE SCALE GENOMIC DNA]</scope>
    <source>
        <strain evidence="6">JCM 17978</strain>
    </source>
</reference>
<evidence type="ECO:0000256" key="4">
    <source>
        <dbReference type="SAM" id="Phobius"/>
    </source>
</evidence>
<dbReference type="Pfam" id="PF01804">
    <property type="entry name" value="Penicil_amidase"/>
    <property type="match status" value="1"/>
</dbReference>
<protein>
    <submittedName>
        <fullName evidence="5">Penicillin acylase family protein</fullName>
    </submittedName>
</protein>
<comment type="similarity">
    <text evidence="1">Belongs to the peptidase S45 family.</text>
</comment>
<dbReference type="PANTHER" id="PTHR34218">
    <property type="entry name" value="PEPTIDASE S45 PENICILLIN AMIDASE"/>
    <property type="match status" value="1"/>
</dbReference>
<gene>
    <name evidence="5" type="ORF">ACFPH8_10950</name>
</gene>
<evidence type="ECO:0000256" key="1">
    <source>
        <dbReference type="ARBA" id="ARBA00006586"/>
    </source>
</evidence>
<dbReference type="Proteomes" id="UP001596162">
    <property type="component" value="Unassembled WGS sequence"/>
</dbReference>
<keyword evidence="6" id="KW-1185">Reference proteome</keyword>
<comment type="caution">
    <text evidence="5">The sequence shown here is derived from an EMBL/GenBank/DDBJ whole genome shotgun (WGS) entry which is preliminary data.</text>
</comment>
<dbReference type="Gene3D" id="1.10.439.10">
    <property type="entry name" value="Penicillin Amidohydrolase, domain 1"/>
    <property type="match status" value="1"/>
</dbReference>
<dbReference type="Gene3D" id="2.30.120.10">
    <property type="match status" value="1"/>
</dbReference>
<organism evidence="5 6">
    <name type="scientific">Bizionia hallyeonensis</name>
    <dbReference type="NCBI Taxonomy" id="1123757"/>
    <lineage>
        <taxon>Bacteria</taxon>
        <taxon>Pseudomonadati</taxon>
        <taxon>Bacteroidota</taxon>
        <taxon>Flavobacteriia</taxon>
        <taxon>Flavobacteriales</taxon>
        <taxon>Flavobacteriaceae</taxon>
        <taxon>Bizionia</taxon>
    </lineage>
</organism>
<dbReference type="InterPro" id="IPR029055">
    <property type="entry name" value="Ntn_hydrolases_N"/>
</dbReference>
<dbReference type="Gene3D" id="3.60.20.10">
    <property type="entry name" value="Glutamine Phosphoribosylpyrophosphate, subunit 1, domain 1"/>
    <property type="match status" value="1"/>
</dbReference>
<feature type="transmembrane region" description="Helical" evidence="4">
    <location>
        <begin position="25"/>
        <end position="43"/>
    </location>
</feature>
<sequence>MKINTKGIIFTDYLYTSKFIMIKKILKVLVFLVLLILISGFVYTRYQKPTYSGAIDLKNISEGTEAYFDAYGIPHIYANNNLDAMTALGYLHAQDRLWQMELMKRIAPGNLSEILGEKLIQTDKFFKTLSVDEATEVAINKLDKTGNPYLEAMAYLDGVNQFIDEGPTPIEFTLAGVEKEHFTLTDIYNVFGYMAFSFAQAQKTDPVITNIKQKLGDDYLLDLDVLPNSQTTLIKNSVELPETVLDDIAQNIQSVTENLPIPLFIGSNSWVISPNKTKSGRVILANDPHIAYAQPAVWYEAHITTPNREIYGYYLAGIPFPVLGHNRNYAYGITMFENDDIDFYKEENHPTDSTLYKTADGYKKYANTTKTIQVKDQDPIDLVVKKSYHGPIMTDIQDEITGDSPIAIQWVYTQLDNNLLDAIYKISHAKNMSEAKAGASLIHAPGLNIMYGDAKGNVAWWATGKLYKHKPHVNPKFILNGASGEDDPIEYLDFKDNPMAENPNWGYVYSANNQPDSTANMLYPGYYLPENRAKRIVELLDPKNDWDMESTSNMMNDVTSPVHLNIIAHVSNYISNSDLNEQEMAALDVLKSWKGNSNTNEVAPTIYTKFIFRYLENTYKDELGETLFNQLLKTHLLKRTIIKQLVNDSSIWWNNIATNTTETKSAILTQSLKETVAALDAQLGTDMKAWTWGKVHTLEHNHALSAVEALKPLFNVGPFPAEGNKEVINNILFDYTDSGLYEAKGGPSTRRIIDFSDVENSMSILPTGQSGNPFSEHYSDQADMYINGEFRKMLLNKEEIIEQSRKIEFVPAK</sequence>
<keyword evidence="2" id="KW-0378">Hydrolase</keyword>
<evidence type="ECO:0000313" key="5">
    <source>
        <dbReference type="EMBL" id="MFC5195849.1"/>
    </source>
</evidence>
<keyword evidence="4" id="KW-1133">Transmembrane helix</keyword>
<dbReference type="RefSeq" id="WP_376860908.1">
    <property type="nucleotide sequence ID" value="NZ_JBHSLA010000004.1"/>
</dbReference>
<accession>A0ABW0C6L3</accession>
<dbReference type="InterPro" id="IPR043146">
    <property type="entry name" value="Penicillin_amidase_N_B-knob"/>
</dbReference>
<dbReference type="InterPro" id="IPR014395">
    <property type="entry name" value="Pen/GL7ACA/AHL_acylase"/>
</dbReference>
<keyword evidence="4" id="KW-0812">Transmembrane</keyword>
<keyword evidence="4" id="KW-0472">Membrane</keyword>